<evidence type="ECO:0000259" key="7">
    <source>
        <dbReference type="PROSITE" id="PS50893"/>
    </source>
</evidence>
<dbReference type="GO" id="GO:0005524">
    <property type="term" value="F:ATP binding"/>
    <property type="evidence" value="ECO:0007669"/>
    <property type="project" value="UniProtKB-KW"/>
</dbReference>
<proteinExistence type="inferred from homology"/>
<dbReference type="InterPro" id="IPR003593">
    <property type="entry name" value="AAA+_ATPase"/>
</dbReference>
<keyword evidence="6" id="KW-0046">Antibiotic resistance</keyword>
<evidence type="ECO:0000256" key="6">
    <source>
        <dbReference type="ARBA" id="ARBA00023251"/>
    </source>
</evidence>
<keyword evidence="4" id="KW-0547">Nucleotide-binding</keyword>
<accession>A0A7W7T360</accession>
<keyword evidence="5 8" id="KW-0067">ATP-binding</keyword>
<evidence type="ECO:0000256" key="5">
    <source>
        <dbReference type="ARBA" id="ARBA00022840"/>
    </source>
</evidence>
<dbReference type="GO" id="GO:0005886">
    <property type="term" value="C:plasma membrane"/>
    <property type="evidence" value="ECO:0007669"/>
    <property type="project" value="UniProtKB-SubCell"/>
</dbReference>
<evidence type="ECO:0000313" key="9">
    <source>
        <dbReference type="Proteomes" id="UP000542674"/>
    </source>
</evidence>
<evidence type="ECO:0000313" key="8">
    <source>
        <dbReference type="EMBL" id="MBB4965752.1"/>
    </source>
</evidence>
<keyword evidence="3" id="KW-0813">Transport</keyword>
<comment type="similarity">
    <text evidence="2">Belongs to the ABC transporter superfamily.</text>
</comment>
<protein>
    <submittedName>
        <fullName evidence="8">ABC-2 type transport system ATP-binding protein</fullName>
    </submittedName>
</protein>
<dbReference type="PROSITE" id="PS50893">
    <property type="entry name" value="ABC_TRANSPORTER_2"/>
    <property type="match status" value="1"/>
</dbReference>
<gene>
    <name evidence="8" type="ORF">F4559_003111</name>
</gene>
<dbReference type="InterPro" id="IPR027417">
    <property type="entry name" value="P-loop_NTPase"/>
</dbReference>
<dbReference type="Pfam" id="PF00005">
    <property type="entry name" value="ABC_tran"/>
    <property type="match status" value="1"/>
</dbReference>
<dbReference type="RefSeq" id="WP_184669416.1">
    <property type="nucleotide sequence ID" value="NZ_BAABAI010000038.1"/>
</dbReference>
<dbReference type="GO" id="GO:0046677">
    <property type="term" value="P:response to antibiotic"/>
    <property type="evidence" value="ECO:0007669"/>
    <property type="project" value="UniProtKB-KW"/>
</dbReference>
<sequence length="312" mass="33801">MSTQQPPIVVRDLGRSFRSDGGRRALAGVDLTVDRGEVHGLLGPNGAGKTTLCRVLSTVLLPTSGYALVDGHDVVTQTAAVRRLIGVVFGGERGLYARLTARQNLRFWAALYRVPRTRVDPLLDRVGLTERADERVQTYSRGMKQRLHLARGLIADPSVLILDEPTTGMDPVAAREFRVLVERLRAERRTVLLTTHDMAEAEALCDRVSILDGGRLIATEQPAAIGRWISRYEQVEAQAVPAAVAAGLEHLPGVAAVRSPRPGTVLVETSEEGAVAVVLRYLLDAGVSTVATTPPSLEQVYLRVIGDRGLRV</sequence>
<dbReference type="PANTHER" id="PTHR42711">
    <property type="entry name" value="ABC TRANSPORTER ATP-BINDING PROTEIN"/>
    <property type="match status" value="1"/>
</dbReference>
<keyword evidence="9" id="KW-1185">Reference proteome</keyword>
<organism evidence="8 9">
    <name type="scientific">Saccharothrix violaceirubra</name>
    <dbReference type="NCBI Taxonomy" id="413306"/>
    <lineage>
        <taxon>Bacteria</taxon>
        <taxon>Bacillati</taxon>
        <taxon>Actinomycetota</taxon>
        <taxon>Actinomycetes</taxon>
        <taxon>Pseudonocardiales</taxon>
        <taxon>Pseudonocardiaceae</taxon>
        <taxon>Saccharothrix</taxon>
    </lineage>
</organism>
<dbReference type="SMART" id="SM00382">
    <property type="entry name" value="AAA"/>
    <property type="match status" value="1"/>
</dbReference>
<reference evidence="8 9" key="1">
    <citation type="submission" date="2020-08" db="EMBL/GenBank/DDBJ databases">
        <title>Sequencing the genomes of 1000 actinobacteria strains.</title>
        <authorList>
            <person name="Klenk H.-P."/>
        </authorList>
    </citation>
    <scope>NUCLEOTIDE SEQUENCE [LARGE SCALE GENOMIC DNA]</scope>
    <source>
        <strain evidence="8 9">DSM 45084</strain>
    </source>
</reference>
<dbReference type="SUPFAM" id="SSF52540">
    <property type="entry name" value="P-loop containing nucleoside triphosphate hydrolases"/>
    <property type="match status" value="1"/>
</dbReference>
<dbReference type="InterPro" id="IPR003439">
    <property type="entry name" value="ABC_transporter-like_ATP-bd"/>
</dbReference>
<feature type="domain" description="ABC transporter" evidence="7">
    <location>
        <begin position="8"/>
        <end position="238"/>
    </location>
</feature>
<dbReference type="PANTHER" id="PTHR42711:SF5">
    <property type="entry name" value="ABC TRANSPORTER ATP-BINDING PROTEIN NATA"/>
    <property type="match status" value="1"/>
</dbReference>
<evidence type="ECO:0000256" key="2">
    <source>
        <dbReference type="ARBA" id="ARBA00005417"/>
    </source>
</evidence>
<comment type="subcellular location">
    <subcellularLocation>
        <location evidence="1">Cell membrane</location>
        <topology evidence="1">Peripheral membrane protein</topology>
    </subcellularLocation>
</comment>
<dbReference type="EMBL" id="JACHJS010000001">
    <property type="protein sequence ID" value="MBB4965752.1"/>
    <property type="molecule type" value="Genomic_DNA"/>
</dbReference>
<dbReference type="GO" id="GO:0016887">
    <property type="term" value="F:ATP hydrolysis activity"/>
    <property type="evidence" value="ECO:0007669"/>
    <property type="project" value="InterPro"/>
</dbReference>
<dbReference type="AlphaFoldDB" id="A0A7W7T360"/>
<dbReference type="Gene3D" id="3.40.50.300">
    <property type="entry name" value="P-loop containing nucleotide triphosphate hydrolases"/>
    <property type="match status" value="1"/>
</dbReference>
<comment type="caution">
    <text evidence="8">The sequence shown here is derived from an EMBL/GenBank/DDBJ whole genome shotgun (WGS) entry which is preliminary data.</text>
</comment>
<evidence type="ECO:0000256" key="3">
    <source>
        <dbReference type="ARBA" id="ARBA00022448"/>
    </source>
</evidence>
<evidence type="ECO:0000256" key="4">
    <source>
        <dbReference type="ARBA" id="ARBA00022741"/>
    </source>
</evidence>
<dbReference type="InterPro" id="IPR050763">
    <property type="entry name" value="ABC_transporter_ATP-binding"/>
</dbReference>
<evidence type="ECO:0000256" key="1">
    <source>
        <dbReference type="ARBA" id="ARBA00004202"/>
    </source>
</evidence>
<name>A0A7W7T360_9PSEU</name>
<dbReference type="CDD" id="cd03230">
    <property type="entry name" value="ABC_DR_subfamily_A"/>
    <property type="match status" value="1"/>
</dbReference>
<dbReference type="Proteomes" id="UP000542674">
    <property type="component" value="Unassembled WGS sequence"/>
</dbReference>